<dbReference type="Proteomes" id="UP000026915">
    <property type="component" value="Chromosome 1"/>
</dbReference>
<evidence type="ECO:0000313" key="2">
    <source>
        <dbReference type="EMBL" id="EOX90576.1"/>
    </source>
</evidence>
<dbReference type="InParanoid" id="A0A061DFW7"/>
<dbReference type="AlphaFoldDB" id="A0A061DFW7"/>
<dbReference type="STRING" id="3641.A0A061DFW7"/>
<dbReference type="EMBL" id="CM001879">
    <property type="protein sequence ID" value="EOX90576.1"/>
    <property type="molecule type" value="Genomic_DNA"/>
</dbReference>
<name>A0A061DFW7_THECC</name>
<keyword evidence="3" id="KW-1185">Reference proteome</keyword>
<dbReference type="Gramene" id="EOX90576">
    <property type="protein sequence ID" value="EOX90576"/>
    <property type="gene ID" value="TCM_000007"/>
</dbReference>
<reference evidence="2 3" key="1">
    <citation type="journal article" date="2013" name="Genome Biol.">
        <title>The genome sequence of the most widely cultivated cacao type and its use to identify candidate genes regulating pod color.</title>
        <authorList>
            <person name="Motamayor J.C."/>
            <person name="Mockaitis K."/>
            <person name="Schmutz J."/>
            <person name="Haiminen N."/>
            <person name="Iii D.L."/>
            <person name="Cornejo O."/>
            <person name="Findley S.D."/>
            <person name="Zheng P."/>
            <person name="Utro F."/>
            <person name="Royaert S."/>
            <person name="Saski C."/>
            <person name="Jenkins J."/>
            <person name="Podicheti R."/>
            <person name="Zhao M."/>
            <person name="Scheffler B.E."/>
            <person name="Stack J.C."/>
            <person name="Feltus F.A."/>
            <person name="Mustiga G.M."/>
            <person name="Amores F."/>
            <person name="Phillips W."/>
            <person name="Marelli J.P."/>
            <person name="May G.D."/>
            <person name="Shapiro H."/>
            <person name="Ma J."/>
            <person name="Bustamante C.D."/>
            <person name="Schnell R.J."/>
            <person name="Main D."/>
            <person name="Gilbert D."/>
            <person name="Parida L."/>
            <person name="Kuhn D.N."/>
        </authorList>
    </citation>
    <scope>NUCLEOTIDE SEQUENCE [LARGE SCALE GENOMIC DNA]</scope>
    <source>
        <strain evidence="3">cv. Matina 1-6</strain>
    </source>
</reference>
<dbReference type="PANTHER" id="PTHR10668:SF103">
    <property type="entry name" value="PYRIDINE NUCLEOTIDE-DISULFIDE OXIDOREDUCTASE DOMAIN-CONTAINING PROTEIN 2"/>
    <property type="match status" value="1"/>
</dbReference>
<dbReference type="HOGENOM" id="CLU_1613755_0_0_1"/>
<accession>A0A061DFW7</accession>
<evidence type="ECO:0000256" key="1">
    <source>
        <dbReference type="ARBA" id="ARBA00006046"/>
    </source>
</evidence>
<evidence type="ECO:0000313" key="3">
    <source>
        <dbReference type="Proteomes" id="UP000026915"/>
    </source>
</evidence>
<dbReference type="eggNOG" id="KOG4254">
    <property type="taxonomic scope" value="Eukaryota"/>
</dbReference>
<comment type="similarity">
    <text evidence="1">Belongs to the carotenoid/retinoid oxidoreductase family.</text>
</comment>
<organism evidence="2 3">
    <name type="scientific">Theobroma cacao</name>
    <name type="common">Cacao</name>
    <name type="synonym">Cocoa</name>
    <dbReference type="NCBI Taxonomy" id="3641"/>
    <lineage>
        <taxon>Eukaryota</taxon>
        <taxon>Viridiplantae</taxon>
        <taxon>Streptophyta</taxon>
        <taxon>Embryophyta</taxon>
        <taxon>Tracheophyta</taxon>
        <taxon>Spermatophyta</taxon>
        <taxon>Magnoliopsida</taxon>
        <taxon>eudicotyledons</taxon>
        <taxon>Gunneridae</taxon>
        <taxon>Pentapetalae</taxon>
        <taxon>rosids</taxon>
        <taxon>malvids</taxon>
        <taxon>Malvales</taxon>
        <taxon>Malvaceae</taxon>
        <taxon>Byttnerioideae</taxon>
        <taxon>Theobroma</taxon>
    </lineage>
</organism>
<sequence length="165" mass="18775">MRFISYTIDKILHFFIPFKLFDGSWGDPAYRVTAMVGRNGPLECRSSIIGYDMLTPPDLDREIGLTGRNIIHGAMGFDSLFLMRPVQRTGNRIASFSVFFMRMSACVRCQAFTCAAEVLILRVLRSGVMGASGRNAAQLVQDFNKKWDTKLHFFIIFSRVKIYTI</sequence>
<gene>
    <name evidence="2" type="ORF">TCM_000007</name>
</gene>
<dbReference type="PANTHER" id="PTHR10668">
    <property type="entry name" value="PHYTOENE DEHYDROGENASE"/>
    <property type="match status" value="1"/>
</dbReference>
<protein>
    <submittedName>
        <fullName evidence="2">FAD/NAD(P)-binding oxidoreductase family protein</fullName>
    </submittedName>
</protein>
<proteinExistence type="inferred from homology"/>